<accession>A0ABR1K7X8</accession>
<evidence type="ECO:0000313" key="4">
    <source>
        <dbReference type="Proteomes" id="UP001498398"/>
    </source>
</evidence>
<keyword evidence="2" id="KW-1133">Transmembrane helix</keyword>
<feature type="compositionally biased region" description="Polar residues" evidence="1">
    <location>
        <begin position="144"/>
        <end position="158"/>
    </location>
</feature>
<gene>
    <name evidence="3" type="ORF">VKT23_002564</name>
</gene>
<reference evidence="3 4" key="1">
    <citation type="submission" date="2024-01" db="EMBL/GenBank/DDBJ databases">
        <title>A draft genome for the cacao thread blight pathogen Marasmiellus scandens.</title>
        <authorList>
            <person name="Baruah I.K."/>
            <person name="Leung J."/>
            <person name="Bukari Y."/>
            <person name="Amoako-Attah I."/>
            <person name="Meinhardt L.W."/>
            <person name="Bailey B.A."/>
            <person name="Cohen S.P."/>
        </authorList>
    </citation>
    <scope>NUCLEOTIDE SEQUENCE [LARGE SCALE GENOMIC DNA]</scope>
    <source>
        <strain evidence="3 4">GH-19</strain>
    </source>
</reference>
<name>A0ABR1K7X8_9AGAR</name>
<organism evidence="3 4">
    <name type="scientific">Marasmiellus scandens</name>
    <dbReference type="NCBI Taxonomy" id="2682957"/>
    <lineage>
        <taxon>Eukaryota</taxon>
        <taxon>Fungi</taxon>
        <taxon>Dikarya</taxon>
        <taxon>Basidiomycota</taxon>
        <taxon>Agaricomycotina</taxon>
        <taxon>Agaricomycetes</taxon>
        <taxon>Agaricomycetidae</taxon>
        <taxon>Agaricales</taxon>
        <taxon>Marasmiineae</taxon>
        <taxon>Omphalotaceae</taxon>
        <taxon>Marasmiellus</taxon>
    </lineage>
</organism>
<feature type="region of interest" description="Disordered" evidence="1">
    <location>
        <begin position="23"/>
        <end position="46"/>
    </location>
</feature>
<evidence type="ECO:0000313" key="3">
    <source>
        <dbReference type="EMBL" id="KAK7471153.1"/>
    </source>
</evidence>
<dbReference type="EMBL" id="JBANRG010000002">
    <property type="protein sequence ID" value="KAK7471153.1"/>
    <property type="molecule type" value="Genomic_DNA"/>
</dbReference>
<sequence>MPGVEFLFVDTFLYTIPDTQDDISTSSSQASSPSSSIVPSSFPSTTTENKLPIILGTVLGALLLLCIMAVLILYRKTQELSLIVTGSGTGSTAQLRILTSPLNSPESDEPKPVTLNPLAVFHRNSDAVTPFPLNARPSGLERAGSQSVLSSPRTGATT</sequence>
<keyword evidence="4" id="KW-1185">Reference proteome</keyword>
<protein>
    <submittedName>
        <fullName evidence="3">Uncharacterized protein</fullName>
    </submittedName>
</protein>
<feature type="region of interest" description="Disordered" evidence="1">
    <location>
        <begin position="133"/>
        <end position="158"/>
    </location>
</feature>
<keyword evidence="2" id="KW-0472">Membrane</keyword>
<keyword evidence="2" id="KW-0812">Transmembrane</keyword>
<feature type="transmembrane region" description="Helical" evidence="2">
    <location>
        <begin position="53"/>
        <end position="74"/>
    </location>
</feature>
<proteinExistence type="predicted"/>
<evidence type="ECO:0000256" key="1">
    <source>
        <dbReference type="SAM" id="MobiDB-lite"/>
    </source>
</evidence>
<dbReference type="Proteomes" id="UP001498398">
    <property type="component" value="Unassembled WGS sequence"/>
</dbReference>
<comment type="caution">
    <text evidence="3">The sequence shown here is derived from an EMBL/GenBank/DDBJ whole genome shotgun (WGS) entry which is preliminary data.</text>
</comment>
<evidence type="ECO:0000256" key="2">
    <source>
        <dbReference type="SAM" id="Phobius"/>
    </source>
</evidence>